<accession>A0ABY7E251</accession>
<protein>
    <submittedName>
        <fullName evidence="1">Uncharacterized protein</fullName>
    </submittedName>
</protein>
<sequence length="69" mass="7886">MRSGSSLTADILQQSRGAFYVYEPVHSIRWEDRSENWTYPDAPTKIGLHSDPSKSMPSLTSMYAEDYKV</sequence>
<evidence type="ECO:0000313" key="2">
    <source>
        <dbReference type="Proteomes" id="UP001164746"/>
    </source>
</evidence>
<dbReference type="EMBL" id="CP111015">
    <property type="protein sequence ID" value="WAR04070.1"/>
    <property type="molecule type" value="Genomic_DNA"/>
</dbReference>
<keyword evidence="2" id="KW-1185">Reference proteome</keyword>
<gene>
    <name evidence="1" type="ORF">MAR_010628</name>
</gene>
<organism evidence="1 2">
    <name type="scientific">Mya arenaria</name>
    <name type="common">Soft-shell clam</name>
    <dbReference type="NCBI Taxonomy" id="6604"/>
    <lineage>
        <taxon>Eukaryota</taxon>
        <taxon>Metazoa</taxon>
        <taxon>Spiralia</taxon>
        <taxon>Lophotrochozoa</taxon>
        <taxon>Mollusca</taxon>
        <taxon>Bivalvia</taxon>
        <taxon>Autobranchia</taxon>
        <taxon>Heteroconchia</taxon>
        <taxon>Euheterodonta</taxon>
        <taxon>Imparidentia</taxon>
        <taxon>Neoheterodontei</taxon>
        <taxon>Myida</taxon>
        <taxon>Myoidea</taxon>
        <taxon>Myidae</taxon>
        <taxon>Mya</taxon>
    </lineage>
</organism>
<evidence type="ECO:0000313" key="1">
    <source>
        <dbReference type="EMBL" id="WAR04070.1"/>
    </source>
</evidence>
<proteinExistence type="predicted"/>
<name>A0ABY7E251_MYAAR</name>
<dbReference type="Proteomes" id="UP001164746">
    <property type="component" value="Chromosome 4"/>
</dbReference>
<reference evidence="1" key="1">
    <citation type="submission" date="2022-11" db="EMBL/GenBank/DDBJ databases">
        <title>Centuries of genome instability and evolution in soft-shell clam transmissible cancer (bioRxiv).</title>
        <authorList>
            <person name="Hart S.F.M."/>
            <person name="Yonemitsu M.A."/>
            <person name="Giersch R.M."/>
            <person name="Beal B.F."/>
            <person name="Arriagada G."/>
            <person name="Davis B.W."/>
            <person name="Ostrander E.A."/>
            <person name="Goff S.P."/>
            <person name="Metzger M.J."/>
        </authorList>
    </citation>
    <scope>NUCLEOTIDE SEQUENCE</scope>
    <source>
        <strain evidence="1">MELC-2E11</strain>
        <tissue evidence="1">Siphon/mantle</tissue>
    </source>
</reference>